<gene>
    <name evidence="1" type="ORF">COCNU_03G012400</name>
</gene>
<comment type="caution">
    <text evidence="1">The sequence shown here is derived from an EMBL/GenBank/DDBJ whole genome shotgun (WGS) entry which is preliminary data.</text>
</comment>
<keyword evidence="2" id="KW-1185">Reference proteome</keyword>
<reference evidence="1" key="1">
    <citation type="journal article" date="2017" name="Gigascience">
        <title>The genome draft of coconut (Cocos nucifera).</title>
        <authorList>
            <person name="Xiao Y."/>
            <person name="Xu P."/>
            <person name="Fan H."/>
            <person name="Baudouin L."/>
            <person name="Xia W."/>
            <person name="Bocs S."/>
            <person name="Xu J."/>
            <person name="Li Q."/>
            <person name="Guo A."/>
            <person name="Zhou L."/>
            <person name="Li J."/>
            <person name="Wu Y."/>
            <person name="Ma Z."/>
            <person name="Armero A."/>
            <person name="Issali A.E."/>
            <person name="Liu N."/>
            <person name="Peng M."/>
            <person name="Yang Y."/>
        </authorList>
    </citation>
    <scope>NUCLEOTIDE SEQUENCE</scope>
    <source>
        <tissue evidence="1">Spear leaf of Hainan Tall coconut</tissue>
    </source>
</reference>
<protein>
    <submittedName>
        <fullName evidence="1">Uncharacterized protein</fullName>
    </submittedName>
</protein>
<reference evidence="1" key="2">
    <citation type="submission" date="2019-07" db="EMBL/GenBank/DDBJ databases">
        <authorList>
            <person name="Yang Y."/>
            <person name="Bocs S."/>
            <person name="Baudouin L."/>
        </authorList>
    </citation>
    <scope>NUCLEOTIDE SEQUENCE</scope>
    <source>
        <tissue evidence="1">Spear leaf of Hainan Tall coconut</tissue>
    </source>
</reference>
<proteinExistence type="predicted"/>
<sequence>MPSIFHPCPSVDYAQFSIRAVGAYSIHLDISYSRTSIASIYSIGDIYSTNGIYSIDS</sequence>
<evidence type="ECO:0000313" key="1">
    <source>
        <dbReference type="EMBL" id="KAG1335121.1"/>
    </source>
</evidence>
<dbReference type="EMBL" id="CM017874">
    <property type="protein sequence ID" value="KAG1335121.1"/>
    <property type="molecule type" value="Genomic_DNA"/>
</dbReference>
<dbReference type="Proteomes" id="UP000797356">
    <property type="component" value="Chromosome 3"/>
</dbReference>
<evidence type="ECO:0000313" key="2">
    <source>
        <dbReference type="Proteomes" id="UP000797356"/>
    </source>
</evidence>
<accession>A0A8K0I4B6</accession>
<organism evidence="1 2">
    <name type="scientific">Cocos nucifera</name>
    <name type="common">Coconut palm</name>
    <dbReference type="NCBI Taxonomy" id="13894"/>
    <lineage>
        <taxon>Eukaryota</taxon>
        <taxon>Viridiplantae</taxon>
        <taxon>Streptophyta</taxon>
        <taxon>Embryophyta</taxon>
        <taxon>Tracheophyta</taxon>
        <taxon>Spermatophyta</taxon>
        <taxon>Magnoliopsida</taxon>
        <taxon>Liliopsida</taxon>
        <taxon>Arecaceae</taxon>
        <taxon>Arecoideae</taxon>
        <taxon>Cocoseae</taxon>
        <taxon>Attaleinae</taxon>
        <taxon>Cocos</taxon>
    </lineage>
</organism>
<dbReference type="AlphaFoldDB" id="A0A8K0I4B6"/>
<name>A0A8K0I4B6_COCNU</name>